<dbReference type="EMBL" id="JADMLG010000025">
    <property type="protein sequence ID" value="MBH0781467.1"/>
    <property type="molecule type" value="Genomic_DNA"/>
</dbReference>
<evidence type="ECO:0000313" key="2">
    <source>
        <dbReference type="Proteomes" id="UP000655751"/>
    </source>
</evidence>
<sequence length="269" mass="29978">MRARILGRALRVAVARAGAPSGLRFTRRQLYYELCRTLRPVPRRLRRPGFTVSAPVAYPDFRTALDRYGPIPDLLTSEPVGPRRAGEHTPEPDLFDYGLPRLLICESDDVARMLRANGVPMESACPVYGAGELPLDPRIPDMLSMVDRSAVFVLHDATPDGLTFPARLRELTRIPDDVRVVPLGLRPRQASALHLTHLSGPGAAVAVAAELDPSERLWFDRGRTAEVEAVRPASLLRTVHRLVREVRPRDTSIHLRRVRASGFLTWPTV</sequence>
<organism evidence="1 2">
    <name type="scientific">Nocardia bovistercoris</name>
    <dbReference type="NCBI Taxonomy" id="2785916"/>
    <lineage>
        <taxon>Bacteria</taxon>
        <taxon>Bacillati</taxon>
        <taxon>Actinomycetota</taxon>
        <taxon>Actinomycetes</taxon>
        <taxon>Mycobacteriales</taxon>
        <taxon>Nocardiaceae</taxon>
        <taxon>Nocardia</taxon>
    </lineage>
</organism>
<proteinExistence type="predicted"/>
<dbReference type="Proteomes" id="UP000655751">
    <property type="component" value="Unassembled WGS sequence"/>
</dbReference>
<gene>
    <name evidence="1" type="ORF">IT779_34875</name>
</gene>
<protein>
    <submittedName>
        <fullName evidence="1">Uncharacterized protein</fullName>
    </submittedName>
</protein>
<name>A0A931IGS9_9NOCA</name>
<dbReference type="AlphaFoldDB" id="A0A931IGS9"/>
<evidence type="ECO:0000313" key="1">
    <source>
        <dbReference type="EMBL" id="MBH0781467.1"/>
    </source>
</evidence>
<accession>A0A931IGS9</accession>
<comment type="caution">
    <text evidence="1">The sequence shown here is derived from an EMBL/GenBank/DDBJ whole genome shotgun (WGS) entry which is preliminary data.</text>
</comment>
<reference evidence="1" key="1">
    <citation type="submission" date="2020-11" db="EMBL/GenBank/DDBJ databases">
        <title>Nocardia NEAU-351.nov., a novel actinomycete isolated from the cow dung.</title>
        <authorList>
            <person name="Zhang X."/>
        </authorList>
    </citation>
    <scope>NUCLEOTIDE SEQUENCE</scope>
    <source>
        <strain evidence="1">NEAU-351</strain>
    </source>
</reference>
<keyword evidence="2" id="KW-1185">Reference proteome</keyword>